<accession>A0A1S6HM35</accession>
<sequence>MKQSFSHQTSNLYAKYVSILACGDKPISVCKIQEFTDDLAKSHLLLSDFNWDDWYQNSHLVDRPEYIADASLHDCQLLLTAMTRLERFSPGVMDNMRRQGVLLAILERYNNVSMQLAC</sequence>
<evidence type="ECO:0000313" key="1">
    <source>
        <dbReference type="EMBL" id="AQS36595.1"/>
    </source>
</evidence>
<gene>
    <name evidence="1" type="ORF">Sps_01429</name>
</gene>
<evidence type="ECO:0000313" key="2">
    <source>
        <dbReference type="Proteomes" id="UP000189545"/>
    </source>
</evidence>
<dbReference type="OrthoDB" id="6265070at2"/>
<protein>
    <submittedName>
        <fullName evidence="1">Uncharacterized protein</fullName>
    </submittedName>
</protein>
<name>A0A1S6HM35_9GAMM</name>
<dbReference type="Pfam" id="PF20118">
    <property type="entry name" value="DUF6508"/>
    <property type="match status" value="1"/>
</dbReference>
<reference evidence="1 2" key="1">
    <citation type="submission" date="2016-03" db="EMBL/GenBank/DDBJ databases">
        <title>Complete genome sequence of Shewanella psychrophila WP2, a deep sea bacterium isolated from west Pacific sediment.</title>
        <authorList>
            <person name="Xu G."/>
            <person name="Jian H."/>
        </authorList>
    </citation>
    <scope>NUCLEOTIDE SEQUENCE [LARGE SCALE GENOMIC DNA]</scope>
    <source>
        <strain evidence="1 2">WP2</strain>
    </source>
</reference>
<dbReference type="KEGG" id="spsw:Sps_01429"/>
<proteinExistence type="predicted"/>
<dbReference type="InterPro" id="IPR045425">
    <property type="entry name" value="DUF6508"/>
</dbReference>
<dbReference type="AlphaFoldDB" id="A0A1S6HM35"/>
<keyword evidence="2" id="KW-1185">Reference proteome</keyword>
<organism evidence="1 2">
    <name type="scientific">Shewanella psychrophila</name>
    <dbReference type="NCBI Taxonomy" id="225848"/>
    <lineage>
        <taxon>Bacteria</taxon>
        <taxon>Pseudomonadati</taxon>
        <taxon>Pseudomonadota</taxon>
        <taxon>Gammaproteobacteria</taxon>
        <taxon>Alteromonadales</taxon>
        <taxon>Shewanellaceae</taxon>
        <taxon>Shewanella</taxon>
    </lineage>
</organism>
<dbReference type="EMBL" id="CP014782">
    <property type="protein sequence ID" value="AQS36595.1"/>
    <property type="molecule type" value="Genomic_DNA"/>
</dbReference>
<dbReference type="RefSeq" id="WP_077751889.1">
    <property type="nucleotide sequence ID" value="NZ_CP014782.1"/>
</dbReference>
<dbReference type="Proteomes" id="UP000189545">
    <property type="component" value="Chromosome"/>
</dbReference>